<sequence length="307" mass="33437">MGQESAARGEPLRRIVLRVLERNRSELEVTTSWVAFADEKGLVSVEWSSDPRIEREIRSLSLGAGAELDTDVAGRNDIGTALRLGTSSLVRGADHDDERFFELVCAASPVLHPVTSEVCGVVNVTGHLKASHSHVAIALKLIVSQIRSELIRATPPRPLRLADAHRRLTSHVPNAVATFDEHTLIAEDALTPQLASVNRRELWESLSTLSVAAKEMVLPTGHRVQVVPVTKGTWVDGASAVFDIPRAESLETGRPGGDEGSLTLLEEAERSVIASVLRECEGNKSDAAERLGLSRGTLYARIRRYRL</sequence>
<dbReference type="SUPFAM" id="SSF46689">
    <property type="entry name" value="Homeodomain-like"/>
    <property type="match status" value="1"/>
</dbReference>
<dbReference type="InterPro" id="IPR029016">
    <property type="entry name" value="GAF-like_dom_sf"/>
</dbReference>
<dbReference type="InterPro" id="IPR009057">
    <property type="entry name" value="Homeodomain-like_sf"/>
</dbReference>
<proteinExistence type="predicted"/>
<keyword evidence="3" id="KW-1185">Reference proteome</keyword>
<evidence type="ECO:0000313" key="2">
    <source>
        <dbReference type="EMBL" id="SLM97581.1"/>
    </source>
</evidence>
<gene>
    <name evidence="2" type="ORF">FM105_07330</name>
</gene>
<feature type="domain" description="DNA binding HTH" evidence="1">
    <location>
        <begin position="265"/>
        <end position="305"/>
    </location>
</feature>
<dbReference type="Gene3D" id="3.30.450.40">
    <property type="match status" value="1"/>
</dbReference>
<protein>
    <submittedName>
        <fullName evidence="2">Transcriptional activator of acetoin/glycerol metabolism</fullName>
    </submittedName>
</protein>
<dbReference type="InterPro" id="IPR002197">
    <property type="entry name" value="HTH_Fis"/>
</dbReference>
<dbReference type="RefSeq" id="WP_179207109.1">
    <property type="nucleotide sequence ID" value="NZ_FWFF01000012.1"/>
</dbReference>
<dbReference type="EMBL" id="FWFF01000012">
    <property type="protein sequence ID" value="SLM97581.1"/>
    <property type="molecule type" value="Genomic_DNA"/>
</dbReference>
<organism evidence="2 3">
    <name type="scientific">Brevibacterium yomogidense</name>
    <dbReference type="NCBI Taxonomy" id="946573"/>
    <lineage>
        <taxon>Bacteria</taxon>
        <taxon>Bacillati</taxon>
        <taxon>Actinomycetota</taxon>
        <taxon>Actinomycetes</taxon>
        <taxon>Micrococcales</taxon>
        <taxon>Brevibacteriaceae</taxon>
        <taxon>Brevibacterium</taxon>
    </lineage>
</organism>
<dbReference type="Proteomes" id="UP000196581">
    <property type="component" value="Unassembled WGS sequence"/>
</dbReference>
<name>A0A1X6XE84_9MICO</name>
<evidence type="ECO:0000259" key="1">
    <source>
        <dbReference type="Pfam" id="PF02954"/>
    </source>
</evidence>
<dbReference type="GO" id="GO:0043565">
    <property type="term" value="F:sequence-specific DNA binding"/>
    <property type="evidence" value="ECO:0007669"/>
    <property type="project" value="InterPro"/>
</dbReference>
<dbReference type="PRINTS" id="PR01590">
    <property type="entry name" value="HTHFIS"/>
</dbReference>
<dbReference type="Pfam" id="PF02954">
    <property type="entry name" value="HTH_8"/>
    <property type="match status" value="1"/>
</dbReference>
<accession>A0A1X6XE84</accession>
<dbReference type="Gene3D" id="1.10.10.60">
    <property type="entry name" value="Homeodomain-like"/>
    <property type="match status" value="1"/>
</dbReference>
<evidence type="ECO:0000313" key="3">
    <source>
        <dbReference type="Proteomes" id="UP000196581"/>
    </source>
</evidence>
<dbReference type="AlphaFoldDB" id="A0A1X6XE84"/>
<reference evidence="3" key="1">
    <citation type="submission" date="2017-02" db="EMBL/GenBank/DDBJ databases">
        <authorList>
            <person name="Dridi B."/>
        </authorList>
    </citation>
    <scope>NUCLEOTIDE SEQUENCE [LARGE SCALE GENOMIC DNA]</scope>
    <source>
        <strain evidence="3">B Co 03.10</strain>
    </source>
</reference>